<evidence type="ECO:0000256" key="13">
    <source>
        <dbReference type="ARBA" id="ARBA00048523"/>
    </source>
</evidence>
<dbReference type="Proteomes" id="UP000309584">
    <property type="component" value="Unassembled WGS sequence"/>
</dbReference>
<evidence type="ECO:0000256" key="11">
    <source>
        <dbReference type="ARBA" id="ARBA00031693"/>
    </source>
</evidence>
<dbReference type="InterPro" id="IPR036412">
    <property type="entry name" value="HAD-like_sf"/>
</dbReference>
<comment type="caution">
    <text evidence="14">The sequence shown here is derived from an EMBL/GenBank/DDBJ whole genome shotgun (WGS) entry which is preliminary data.</text>
</comment>
<comment type="similarity">
    <text evidence="3">Belongs to the HAD-like hydrolase superfamily. SerB family.</text>
</comment>
<proteinExistence type="inferred from homology"/>
<gene>
    <name evidence="14" type="primary">serB</name>
    <name evidence="14" type="ORF">CQA75_01710</name>
</gene>
<keyword evidence="9" id="KW-0460">Magnesium</keyword>
<sequence length="207" mass="23200">MIKLCIFDFDSTLMDGETIDILADSYGVGDKVKNITYTNSNEQLDFFEILVKKVSYLKGMSYTKVLEIGQKLPLMNGAYELCEFLKSKNIFLAIFSGGFYEGINPAMQKLNIDVGFANHLHHKNDILTGCVGGEMMFLNSKGLMLQKLKKMLCLKNEEVMCVGDGFNDIAMFEESGLKIAFCANELLQSKADICINKKDLKEIIKAI</sequence>
<accession>A0ABY2TKR2</accession>
<dbReference type="InterPro" id="IPR023214">
    <property type="entry name" value="HAD_sf"/>
</dbReference>
<keyword evidence="15" id="KW-1185">Reference proteome</keyword>
<evidence type="ECO:0000256" key="1">
    <source>
        <dbReference type="ARBA" id="ARBA00001946"/>
    </source>
</evidence>
<dbReference type="RefSeq" id="WP_137623330.1">
    <property type="nucleotide sequence ID" value="NZ_NXLY01000002.1"/>
</dbReference>
<dbReference type="InterPro" id="IPR050582">
    <property type="entry name" value="HAD-like_SerB"/>
</dbReference>
<evidence type="ECO:0000256" key="8">
    <source>
        <dbReference type="ARBA" id="ARBA00022801"/>
    </source>
</evidence>
<dbReference type="InterPro" id="IPR004469">
    <property type="entry name" value="PSP"/>
</dbReference>
<evidence type="ECO:0000256" key="6">
    <source>
        <dbReference type="ARBA" id="ARBA00022605"/>
    </source>
</evidence>
<evidence type="ECO:0000256" key="5">
    <source>
        <dbReference type="ARBA" id="ARBA00015196"/>
    </source>
</evidence>
<dbReference type="PANTHER" id="PTHR43344">
    <property type="entry name" value="PHOSPHOSERINE PHOSPHATASE"/>
    <property type="match status" value="1"/>
</dbReference>
<evidence type="ECO:0000313" key="14">
    <source>
        <dbReference type="EMBL" id="TKX34654.1"/>
    </source>
</evidence>
<evidence type="ECO:0000256" key="2">
    <source>
        <dbReference type="ARBA" id="ARBA00005135"/>
    </source>
</evidence>
<keyword evidence="6" id="KW-0028">Amino-acid biosynthesis</keyword>
<evidence type="ECO:0000313" key="15">
    <source>
        <dbReference type="Proteomes" id="UP000309584"/>
    </source>
</evidence>
<evidence type="ECO:0000256" key="3">
    <source>
        <dbReference type="ARBA" id="ARBA00009184"/>
    </source>
</evidence>
<comment type="catalytic activity">
    <reaction evidence="13">
        <text>O-phospho-D-serine + H2O = D-serine + phosphate</text>
        <dbReference type="Rhea" id="RHEA:24873"/>
        <dbReference type="ChEBI" id="CHEBI:15377"/>
        <dbReference type="ChEBI" id="CHEBI:35247"/>
        <dbReference type="ChEBI" id="CHEBI:43474"/>
        <dbReference type="ChEBI" id="CHEBI:58680"/>
        <dbReference type="EC" id="3.1.3.3"/>
    </reaction>
</comment>
<evidence type="ECO:0000256" key="9">
    <source>
        <dbReference type="ARBA" id="ARBA00022842"/>
    </source>
</evidence>
<dbReference type="NCBIfam" id="TIGR00338">
    <property type="entry name" value="serB"/>
    <property type="match status" value="1"/>
</dbReference>
<dbReference type="Gene3D" id="3.40.50.1000">
    <property type="entry name" value="HAD superfamily/HAD-like"/>
    <property type="match status" value="1"/>
</dbReference>
<dbReference type="EMBL" id="NXLY01000002">
    <property type="protein sequence ID" value="TKX34654.1"/>
    <property type="molecule type" value="Genomic_DNA"/>
</dbReference>
<organism evidence="14 15">
    <name type="scientific">Campylobacter taeniopygiae</name>
    <dbReference type="NCBI Taxonomy" id="2510188"/>
    <lineage>
        <taxon>Bacteria</taxon>
        <taxon>Pseudomonadati</taxon>
        <taxon>Campylobacterota</taxon>
        <taxon>Epsilonproteobacteria</taxon>
        <taxon>Campylobacterales</taxon>
        <taxon>Campylobacteraceae</taxon>
        <taxon>Campylobacter</taxon>
    </lineage>
</organism>
<name>A0ABY2TKR2_9BACT</name>
<evidence type="ECO:0000256" key="12">
    <source>
        <dbReference type="ARBA" id="ARBA00048138"/>
    </source>
</evidence>
<comment type="catalytic activity">
    <reaction evidence="12">
        <text>O-phospho-L-serine + H2O = L-serine + phosphate</text>
        <dbReference type="Rhea" id="RHEA:21208"/>
        <dbReference type="ChEBI" id="CHEBI:15377"/>
        <dbReference type="ChEBI" id="CHEBI:33384"/>
        <dbReference type="ChEBI" id="CHEBI:43474"/>
        <dbReference type="ChEBI" id="CHEBI:57524"/>
        <dbReference type="EC" id="3.1.3.3"/>
    </reaction>
</comment>
<dbReference type="Pfam" id="PF00702">
    <property type="entry name" value="Hydrolase"/>
    <property type="match status" value="1"/>
</dbReference>
<keyword evidence="8" id="KW-0378">Hydrolase</keyword>
<evidence type="ECO:0000256" key="4">
    <source>
        <dbReference type="ARBA" id="ARBA00012640"/>
    </source>
</evidence>
<evidence type="ECO:0000256" key="10">
    <source>
        <dbReference type="ARBA" id="ARBA00023299"/>
    </source>
</evidence>
<keyword evidence="10" id="KW-0718">Serine biosynthesis</keyword>
<reference evidence="14 15" key="1">
    <citation type="submission" date="2018-05" db="EMBL/GenBank/DDBJ databases">
        <title>Novel Campyloabacter and Helicobacter Species and Strains.</title>
        <authorList>
            <person name="Mannion A.J."/>
            <person name="Shen Z."/>
            <person name="Fox J.G."/>
        </authorList>
    </citation>
    <scope>NUCLEOTIDE SEQUENCE [LARGE SCALE GENOMIC DNA]</scope>
    <source>
        <strain evidence="15">MIT10-5678</strain>
    </source>
</reference>
<evidence type="ECO:0000256" key="7">
    <source>
        <dbReference type="ARBA" id="ARBA00022723"/>
    </source>
</evidence>
<comment type="cofactor">
    <cofactor evidence="1">
        <name>Mg(2+)</name>
        <dbReference type="ChEBI" id="CHEBI:18420"/>
    </cofactor>
</comment>
<dbReference type="SUPFAM" id="SSF56784">
    <property type="entry name" value="HAD-like"/>
    <property type="match status" value="1"/>
</dbReference>
<protein>
    <recommendedName>
        <fullName evidence="5">Phosphoserine phosphatase</fullName>
        <ecNumber evidence="4">3.1.3.3</ecNumber>
    </recommendedName>
    <alternativeName>
        <fullName evidence="11">O-phosphoserine phosphohydrolase</fullName>
    </alternativeName>
</protein>
<dbReference type="EC" id="3.1.3.3" evidence="4"/>
<keyword evidence="7" id="KW-0479">Metal-binding</keyword>
<comment type="pathway">
    <text evidence="2">Amino-acid biosynthesis; L-serine biosynthesis; L-serine from 3-phospho-D-glycerate: step 3/3.</text>
</comment>
<dbReference type="NCBIfam" id="TIGR01488">
    <property type="entry name" value="HAD-SF-IB"/>
    <property type="match status" value="1"/>
</dbReference>
<dbReference type="PANTHER" id="PTHR43344:SF2">
    <property type="entry name" value="PHOSPHOSERINE PHOSPHATASE"/>
    <property type="match status" value="1"/>
</dbReference>